<dbReference type="Ensembl" id="ENSMAMT00000046573.1">
    <property type="protein sequence ID" value="ENSMAMP00000066207.1"/>
    <property type="gene ID" value="ENSMAMG00000024486.1"/>
</dbReference>
<dbReference type="InterPro" id="IPR036179">
    <property type="entry name" value="Ig-like_dom_sf"/>
</dbReference>
<keyword evidence="5" id="KW-0732">Signal</keyword>
<proteinExistence type="predicted"/>
<dbReference type="Gene3D" id="2.60.40.10">
    <property type="entry name" value="Immunoglobulins"/>
    <property type="match status" value="1"/>
</dbReference>
<dbReference type="PROSITE" id="PS50835">
    <property type="entry name" value="IG_LIKE"/>
    <property type="match status" value="1"/>
</dbReference>
<dbReference type="Pfam" id="PF07686">
    <property type="entry name" value="V-set"/>
    <property type="match status" value="1"/>
</dbReference>
<dbReference type="SMART" id="SM00409">
    <property type="entry name" value="IG"/>
    <property type="match status" value="1"/>
</dbReference>
<feature type="domain" description="Ig-like" evidence="6">
    <location>
        <begin position="28"/>
        <end position="133"/>
    </location>
</feature>
<reference evidence="7" key="1">
    <citation type="submission" date="2025-08" db="UniProtKB">
        <authorList>
            <consortium name="Ensembl"/>
        </authorList>
    </citation>
    <scope>IDENTIFICATION</scope>
</reference>
<dbReference type="AlphaFoldDB" id="A0A7N8YJN5"/>
<evidence type="ECO:0000256" key="4">
    <source>
        <dbReference type="SAM" id="Phobius"/>
    </source>
</evidence>
<feature type="chain" id="PRO_5031561667" evidence="5">
    <location>
        <begin position="27"/>
        <end position="344"/>
    </location>
</feature>
<evidence type="ECO:0000313" key="7">
    <source>
        <dbReference type="Ensembl" id="ENSMAMP00000066207.1"/>
    </source>
</evidence>
<feature type="signal peptide" evidence="5">
    <location>
        <begin position="1"/>
        <end position="26"/>
    </location>
</feature>
<dbReference type="PANTHER" id="PTHR24100:SF151">
    <property type="entry name" value="ICOS LIGAND"/>
    <property type="match status" value="1"/>
</dbReference>
<dbReference type="InterPro" id="IPR013783">
    <property type="entry name" value="Ig-like_fold"/>
</dbReference>
<dbReference type="GO" id="GO:0050852">
    <property type="term" value="P:T cell receptor signaling pathway"/>
    <property type="evidence" value="ECO:0007669"/>
    <property type="project" value="TreeGrafter"/>
</dbReference>
<keyword evidence="8" id="KW-1185">Reference proteome</keyword>
<dbReference type="Proteomes" id="UP000261640">
    <property type="component" value="Unplaced"/>
</dbReference>
<dbReference type="GO" id="GO:0009897">
    <property type="term" value="C:external side of plasma membrane"/>
    <property type="evidence" value="ECO:0007669"/>
    <property type="project" value="TreeGrafter"/>
</dbReference>
<keyword evidence="4" id="KW-1133">Transmembrane helix</keyword>
<evidence type="ECO:0000256" key="3">
    <source>
        <dbReference type="ARBA" id="ARBA00023319"/>
    </source>
</evidence>
<dbReference type="InParanoid" id="A0A7N8YJN5"/>
<accession>A0A7N8YJN5</accession>
<dbReference type="InterPro" id="IPR003599">
    <property type="entry name" value="Ig_sub"/>
</dbReference>
<name>A0A7N8YJN5_9TELE</name>
<sequence>MTPSVFGFLCLGSAQFFGFALLPATGRPLETYSPGRVFAVSGQDVVLPCRLPLSVAVSRDSLVEWKRIEGPSVVTVHVERSGEELVKEKDAAYVGRTKLLEDGSLSLLGVSRRDIGTYMCAFPTETWPQVSVSLVVGEVSEISVSFQRMPVNQMLVRCECSSWNLELLMSVLDGGRKAIPAQIQSSVGPDGNYSISSEAHLTVGKGQKVVICRVEEPGGSIVKEEKVYIPEELDHPDVGLRWSTLLLSTVLVFVLTAAVAVVVVVAVLPVPVIQNLRSSLQNLVGRFVLRPVAMRLALRPTVHKHDFLFVLVSLQRFLSEDKWVCFLQVSREKTDSQVNTIRIT</sequence>
<dbReference type="InterPro" id="IPR013106">
    <property type="entry name" value="Ig_V-set"/>
</dbReference>
<dbReference type="GO" id="GO:0001817">
    <property type="term" value="P:regulation of cytokine production"/>
    <property type="evidence" value="ECO:0007669"/>
    <property type="project" value="TreeGrafter"/>
</dbReference>
<evidence type="ECO:0000256" key="1">
    <source>
        <dbReference type="ARBA" id="ARBA00004370"/>
    </source>
</evidence>
<evidence type="ECO:0000313" key="8">
    <source>
        <dbReference type="Proteomes" id="UP000261640"/>
    </source>
</evidence>
<keyword evidence="4" id="KW-0812">Transmembrane</keyword>
<protein>
    <submittedName>
        <fullName evidence="7">Uncharacterized LOC113139482</fullName>
    </submittedName>
</protein>
<comment type="subcellular location">
    <subcellularLocation>
        <location evidence="1">Membrane</location>
    </subcellularLocation>
</comment>
<reference evidence="7" key="2">
    <citation type="submission" date="2025-09" db="UniProtKB">
        <authorList>
            <consortium name="Ensembl"/>
        </authorList>
    </citation>
    <scope>IDENTIFICATION</scope>
</reference>
<evidence type="ECO:0000259" key="6">
    <source>
        <dbReference type="PROSITE" id="PS50835"/>
    </source>
</evidence>
<dbReference type="GeneTree" id="ENSGT01030000240121"/>
<dbReference type="SUPFAM" id="SSF48726">
    <property type="entry name" value="Immunoglobulin"/>
    <property type="match status" value="1"/>
</dbReference>
<dbReference type="InterPro" id="IPR050504">
    <property type="entry name" value="IgSF_BTN/MOG"/>
</dbReference>
<dbReference type="InterPro" id="IPR007110">
    <property type="entry name" value="Ig-like_dom"/>
</dbReference>
<dbReference type="PANTHER" id="PTHR24100">
    <property type="entry name" value="BUTYROPHILIN"/>
    <property type="match status" value="1"/>
</dbReference>
<evidence type="ECO:0000256" key="5">
    <source>
        <dbReference type="SAM" id="SignalP"/>
    </source>
</evidence>
<dbReference type="GO" id="GO:0005102">
    <property type="term" value="F:signaling receptor binding"/>
    <property type="evidence" value="ECO:0007669"/>
    <property type="project" value="TreeGrafter"/>
</dbReference>
<evidence type="ECO:0000256" key="2">
    <source>
        <dbReference type="ARBA" id="ARBA00023136"/>
    </source>
</evidence>
<keyword evidence="2 4" id="KW-0472">Membrane</keyword>
<keyword evidence="3" id="KW-0393">Immunoglobulin domain</keyword>
<feature type="transmembrane region" description="Helical" evidence="4">
    <location>
        <begin position="245"/>
        <end position="268"/>
    </location>
</feature>
<organism evidence="7 8">
    <name type="scientific">Mastacembelus armatus</name>
    <name type="common">zig-zag eel</name>
    <dbReference type="NCBI Taxonomy" id="205130"/>
    <lineage>
        <taxon>Eukaryota</taxon>
        <taxon>Metazoa</taxon>
        <taxon>Chordata</taxon>
        <taxon>Craniata</taxon>
        <taxon>Vertebrata</taxon>
        <taxon>Euteleostomi</taxon>
        <taxon>Actinopterygii</taxon>
        <taxon>Neopterygii</taxon>
        <taxon>Teleostei</taxon>
        <taxon>Neoteleostei</taxon>
        <taxon>Acanthomorphata</taxon>
        <taxon>Anabantaria</taxon>
        <taxon>Synbranchiformes</taxon>
        <taxon>Mastacembelidae</taxon>
        <taxon>Mastacembelus</taxon>
    </lineage>
</organism>